<dbReference type="EnsemblPlants" id="MELO3C020094.2.1">
    <property type="protein sequence ID" value="MELO3C020094.2.1"/>
    <property type="gene ID" value="MELO3C020094.2"/>
</dbReference>
<name>A0A9I9DM16_CUCME</name>
<organism evidence="1">
    <name type="scientific">Cucumis melo</name>
    <name type="common">Muskmelon</name>
    <dbReference type="NCBI Taxonomy" id="3656"/>
    <lineage>
        <taxon>Eukaryota</taxon>
        <taxon>Viridiplantae</taxon>
        <taxon>Streptophyta</taxon>
        <taxon>Embryophyta</taxon>
        <taxon>Tracheophyta</taxon>
        <taxon>Spermatophyta</taxon>
        <taxon>Magnoliopsida</taxon>
        <taxon>eudicotyledons</taxon>
        <taxon>Gunneridae</taxon>
        <taxon>Pentapetalae</taxon>
        <taxon>rosids</taxon>
        <taxon>fabids</taxon>
        <taxon>Cucurbitales</taxon>
        <taxon>Cucurbitaceae</taxon>
        <taxon>Benincaseae</taxon>
        <taxon>Cucumis</taxon>
    </lineage>
</organism>
<dbReference type="Gramene" id="MELO3C020094.2.1">
    <property type="protein sequence ID" value="MELO3C020094.2.1"/>
    <property type="gene ID" value="MELO3C020094.2"/>
</dbReference>
<sequence length="78" mass="8703">MSMPRDEDQVLCAWLWERKGKSQGCARGYRRKGRHSYGRRRMRAGTAVRKYGKSDAASVAVGEVGTSSGWIREKAVGV</sequence>
<proteinExistence type="predicted"/>
<accession>A0A9I9DM16</accession>
<protein>
    <submittedName>
        <fullName evidence="1">Uncharacterized protein</fullName>
    </submittedName>
</protein>
<evidence type="ECO:0000313" key="1">
    <source>
        <dbReference type="EnsemblPlants" id="MELO3C020094.2.1"/>
    </source>
</evidence>
<dbReference type="AlphaFoldDB" id="A0A9I9DM16"/>
<reference evidence="1" key="1">
    <citation type="submission" date="2023-03" db="UniProtKB">
        <authorList>
            <consortium name="EnsemblPlants"/>
        </authorList>
    </citation>
    <scope>IDENTIFICATION</scope>
</reference>